<dbReference type="PANTHER" id="PTHR40396:SF1">
    <property type="entry name" value="ATPASE AAA-TYPE CORE DOMAIN-CONTAINING PROTEIN"/>
    <property type="match status" value="1"/>
</dbReference>
<evidence type="ECO:0000313" key="2">
    <source>
        <dbReference type="EMBL" id="GGO78197.1"/>
    </source>
</evidence>
<dbReference type="Gene3D" id="3.40.50.300">
    <property type="entry name" value="P-loop containing nucleotide triphosphate hydrolases"/>
    <property type="match status" value="1"/>
</dbReference>
<protein>
    <recommendedName>
        <fullName evidence="1">ATPase AAA-type core domain-containing protein</fullName>
    </recommendedName>
</protein>
<comment type="caution">
    <text evidence="2">The sequence shown here is derived from an EMBL/GenBank/DDBJ whole genome shotgun (WGS) entry which is preliminary data.</text>
</comment>
<dbReference type="GO" id="GO:0016887">
    <property type="term" value="F:ATP hydrolysis activity"/>
    <property type="evidence" value="ECO:0007669"/>
    <property type="project" value="InterPro"/>
</dbReference>
<accession>A0A918DP96</accession>
<evidence type="ECO:0000313" key="3">
    <source>
        <dbReference type="Proteomes" id="UP000646523"/>
    </source>
</evidence>
<dbReference type="GO" id="GO:0005524">
    <property type="term" value="F:ATP binding"/>
    <property type="evidence" value="ECO:0007669"/>
    <property type="project" value="InterPro"/>
</dbReference>
<organism evidence="2 3">
    <name type="scientific">Nonomuraea cavernae</name>
    <dbReference type="NCBI Taxonomy" id="2045107"/>
    <lineage>
        <taxon>Bacteria</taxon>
        <taxon>Bacillati</taxon>
        <taxon>Actinomycetota</taxon>
        <taxon>Actinomycetes</taxon>
        <taxon>Streptosporangiales</taxon>
        <taxon>Streptosporangiaceae</taxon>
        <taxon>Nonomuraea</taxon>
    </lineage>
</organism>
<reference evidence="2" key="1">
    <citation type="journal article" date="2014" name="Int. J. Syst. Evol. Microbiol.">
        <title>Complete genome sequence of Corynebacterium casei LMG S-19264T (=DSM 44701T), isolated from a smear-ripened cheese.</title>
        <authorList>
            <consortium name="US DOE Joint Genome Institute (JGI-PGF)"/>
            <person name="Walter F."/>
            <person name="Albersmeier A."/>
            <person name="Kalinowski J."/>
            <person name="Ruckert C."/>
        </authorList>
    </citation>
    <scope>NUCLEOTIDE SEQUENCE</scope>
    <source>
        <strain evidence="2">CGMCC 4.7368</strain>
    </source>
</reference>
<dbReference type="InterPro" id="IPR003959">
    <property type="entry name" value="ATPase_AAA_core"/>
</dbReference>
<dbReference type="AlphaFoldDB" id="A0A918DP96"/>
<sequence length="425" mass="47764">MLLRFRVANHRSIRDEQTLSLVAVPRRGETKELGTVRVAGIYGANASGKSNVLSALIWMIDAIRSSHTRWGPVGGVPRQPFKLSETGLATASFFEVDFLHDETRYSYGFEVDDTRVLGEWLYTFPHGRKKRLFERSTADDMAFGRGLTGEIQRIRRLTRPNSLYLSAAASNNHPLLGDLYASLVGKVLFAQHGEEDEKLRLHLAKFLLNETDFAPALNKLLRIADLGVERAELVETPDDPVLDEFARLYPEDFAVPSSEAALRAVRARVVLRRSTGGVSLGLDEESAGTRAWLSLLGHALITLRGDCVLITDEIDSSLHPLLSSSLIRMFKDPEINRHGAQLVFASHDTTLLGSMLEDEIMARDEVWFTEKDDSGATSLYALSEFHPRRDENVERGYLQGRYGAVPYLNFDSIREVFRERDDETR</sequence>
<dbReference type="EMBL" id="BMNH01000024">
    <property type="protein sequence ID" value="GGO78197.1"/>
    <property type="molecule type" value="Genomic_DNA"/>
</dbReference>
<dbReference type="Pfam" id="PF13304">
    <property type="entry name" value="AAA_21"/>
    <property type="match status" value="1"/>
</dbReference>
<dbReference type="PANTHER" id="PTHR40396">
    <property type="entry name" value="ATPASE-LIKE PROTEIN"/>
    <property type="match status" value="1"/>
</dbReference>
<dbReference type="InterPro" id="IPR027417">
    <property type="entry name" value="P-loop_NTPase"/>
</dbReference>
<proteinExistence type="predicted"/>
<reference evidence="2" key="2">
    <citation type="submission" date="2020-09" db="EMBL/GenBank/DDBJ databases">
        <authorList>
            <person name="Sun Q."/>
            <person name="Zhou Y."/>
        </authorList>
    </citation>
    <scope>NUCLEOTIDE SEQUENCE</scope>
    <source>
        <strain evidence="2">CGMCC 4.7368</strain>
    </source>
</reference>
<dbReference type="SUPFAM" id="SSF52540">
    <property type="entry name" value="P-loop containing nucleoside triphosphate hydrolases"/>
    <property type="match status" value="1"/>
</dbReference>
<name>A0A918DP96_9ACTN</name>
<dbReference type="Proteomes" id="UP000646523">
    <property type="component" value="Unassembled WGS sequence"/>
</dbReference>
<feature type="domain" description="ATPase AAA-type core" evidence="1">
    <location>
        <begin position="38"/>
        <end position="352"/>
    </location>
</feature>
<gene>
    <name evidence="2" type="primary">abiLI</name>
    <name evidence="2" type="ORF">GCM10012289_59640</name>
</gene>
<evidence type="ECO:0000259" key="1">
    <source>
        <dbReference type="Pfam" id="PF13304"/>
    </source>
</evidence>
<dbReference type="RefSeq" id="WP_189127523.1">
    <property type="nucleotide sequence ID" value="NZ_BMNH01000024.1"/>
</dbReference>
<keyword evidence="3" id="KW-1185">Reference proteome</keyword>